<reference evidence="1 2" key="1">
    <citation type="submission" date="2018-09" db="EMBL/GenBank/DDBJ databases">
        <title>Whole genome based analysis of evolution and adaptive divergence in Indian and Brazilian strains of Azospirillum brasilense.</title>
        <authorList>
            <person name="Singh C."/>
            <person name="Tripathi A.K."/>
        </authorList>
    </citation>
    <scope>NUCLEOTIDE SEQUENCE [LARGE SCALE GENOMIC DNA]</scope>
    <source>
        <strain evidence="1 2">MTCC4036</strain>
        <plasmid evidence="1 2">p7</plasmid>
    </source>
</reference>
<protein>
    <submittedName>
        <fullName evidence="1">Uncharacterized protein</fullName>
    </submittedName>
</protein>
<keyword evidence="1" id="KW-0614">Plasmid</keyword>
<dbReference type="AlphaFoldDB" id="A0A4D8QE20"/>
<accession>A0A4D8QE20</accession>
<evidence type="ECO:0000313" key="1">
    <source>
        <dbReference type="EMBL" id="QCO07481.1"/>
    </source>
</evidence>
<dbReference type="Proteomes" id="UP000298596">
    <property type="component" value="Plasmid p7"/>
</dbReference>
<sequence>MTAATPGGNQPVGLPLDAVQSVARGVFDGFQESGDHRDVAFGHACLKHGYLDGDEEAGLFLRPVSDRETIDLRLIPGRVNDRSIIMSTEIITVPTVIANPQPEDIRIQILTPEQAEQVRVAMATLPDAMDHAALAMLVIASAIIAVHDNMVRAIPKVVAVAEQVAVGIERARPVFQVIDAAMNGGKDKEAA</sequence>
<organism evidence="1 2">
    <name type="scientific">Azospirillum brasilense</name>
    <dbReference type="NCBI Taxonomy" id="192"/>
    <lineage>
        <taxon>Bacteria</taxon>
        <taxon>Pseudomonadati</taxon>
        <taxon>Pseudomonadota</taxon>
        <taxon>Alphaproteobacteria</taxon>
        <taxon>Rhodospirillales</taxon>
        <taxon>Azospirillaceae</taxon>
        <taxon>Azospirillum</taxon>
    </lineage>
</organism>
<dbReference type="EMBL" id="CP032337">
    <property type="protein sequence ID" value="QCO07481.1"/>
    <property type="molecule type" value="Genomic_DNA"/>
</dbReference>
<proteinExistence type="predicted"/>
<evidence type="ECO:0000313" key="2">
    <source>
        <dbReference type="Proteomes" id="UP000298596"/>
    </source>
</evidence>
<geneLocation type="plasmid" evidence="1 2">
    <name>p7</name>
</geneLocation>
<name>A0A4D8QE20_AZOBR</name>
<gene>
    <name evidence="1" type="ORF">D3867_36980</name>
</gene>